<dbReference type="InterPro" id="IPR005119">
    <property type="entry name" value="LysR_subst-bd"/>
</dbReference>
<evidence type="ECO:0000256" key="3">
    <source>
        <dbReference type="ARBA" id="ARBA00023125"/>
    </source>
</evidence>
<dbReference type="Gene3D" id="1.10.10.10">
    <property type="entry name" value="Winged helix-like DNA-binding domain superfamily/Winged helix DNA-binding domain"/>
    <property type="match status" value="1"/>
</dbReference>
<dbReference type="PANTHER" id="PTHR30419:SF8">
    <property type="entry name" value="NITROGEN ASSIMILATION TRANSCRIPTIONAL ACTIVATOR-RELATED"/>
    <property type="match status" value="1"/>
</dbReference>
<feature type="domain" description="HTH lysR-type" evidence="5">
    <location>
        <begin position="15"/>
        <end position="73"/>
    </location>
</feature>
<proteinExistence type="inferred from homology"/>
<dbReference type="PANTHER" id="PTHR30419">
    <property type="entry name" value="HTH-TYPE TRANSCRIPTIONAL REGULATOR YBHD"/>
    <property type="match status" value="1"/>
</dbReference>
<gene>
    <name evidence="6" type="ORF">Q7A36_32950</name>
</gene>
<evidence type="ECO:0000256" key="2">
    <source>
        <dbReference type="ARBA" id="ARBA00023015"/>
    </source>
</evidence>
<protein>
    <submittedName>
        <fullName evidence="6">LysR family transcriptional regulator</fullName>
    </submittedName>
</protein>
<comment type="similarity">
    <text evidence="1">Belongs to the LysR transcriptional regulatory family.</text>
</comment>
<keyword evidence="4" id="KW-0804">Transcription</keyword>
<evidence type="ECO:0000313" key="7">
    <source>
        <dbReference type="Proteomes" id="UP001243009"/>
    </source>
</evidence>
<comment type="caution">
    <text evidence="6">The sequence shown here is derived from an EMBL/GenBank/DDBJ whole genome shotgun (WGS) entry which is preliminary data.</text>
</comment>
<evidence type="ECO:0000313" key="6">
    <source>
        <dbReference type="EMBL" id="MDO9713184.1"/>
    </source>
</evidence>
<organism evidence="6 7">
    <name type="scientific">Paracraurococcus lichenis</name>
    <dbReference type="NCBI Taxonomy" id="3064888"/>
    <lineage>
        <taxon>Bacteria</taxon>
        <taxon>Pseudomonadati</taxon>
        <taxon>Pseudomonadota</taxon>
        <taxon>Alphaproteobacteria</taxon>
        <taxon>Acetobacterales</taxon>
        <taxon>Roseomonadaceae</taxon>
        <taxon>Paracraurococcus</taxon>
    </lineage>
</organism>
<evidence type="ECO:0000259" key="5">
    <source>
        <dbReference type="PROSITE" id="PS50931"/>
    </source>
</evidence>
<dbReference type="PROSITE" id="PS50931">
    <property type="entry name" value="HTH_LYSR"/>
    <property type="match status" value="1"/>
</dbReference>
<dbReference type="SUPFAM" id="SSF46785">
    <property type="entry name" value="Winged helix' DNA-binding domain"/>
    <property type="match status" value="1"/>
</dbReference>
<dbReference type="RefSeq" id="WP_305108044.1">
    <property type="nucleotide sequence ID" value="NZ_JAUTWS010000075.1"/>
</dbReference>
<reference evidence="6 7" key="1">
    <citation type="submission" date="2023-08" db="EMBL/GenBank/DDBJ databases">
        <title>The draft genome sequence of Paracraurococcus sp. LOR1-02.</title>
        <authorList>
            <person name="Kingkaew E."/>
            <person name="Tanasupawat S."/>
        </authorList>
    </citation>
    <scope>NUCLEOTIDE SEQUENCE [LARGE SCALE GENOMIC DNA]</scope>
    <source>
        <strain evidence="6 7">LOR1-02</strain>
    </source>
</reference>
<dbReference type="SUPFAM" id="SSF53850">
    <property type="entry name" value="Periplasmic binding protein-like II"/>
    <property type="match status" value="1"/>
</dbReference>
<evidence type="ECO:0000256" key="1">
    <source>
        <dbReference type="ARBA" id="ARBA00009437"/>
    </source>
</evidence>
<sequence length="321" mass="35085">MTSTPEWQDRIARRMRLRDLHIFSVVVRTGSMTKAAAELGITQPAVSHTISDLEAAVGNRPLLERTQSGVIATPYGKVLLERSSESFDALHHAVRDIEFLADPGSGKVSVGASESFISSGFLATAIDRMMQRHPRLSIEVVDVNTAELDLIRLRDRSLDVVLGRTAVMEAGADVEAEVLYDEPILAIASAQSRWAHASALTLHGLREAPWLLAPPGTAVRMLVDDAFRAAGVEPPRSSVTTYSMQLRMQLLTRGNSVSSLPASLLRLNGDHWGLQVLPVTLGKPLPVVAITLRRRTLGPAVRLFLDYLREAIIALDTDNHR</sequence>
<keyword evidence="7" id="KW-1185">Reference proteome</keyword>
<dbReference type="EMBL" id="JAUTWS010000075">
    <property type="protein sequence ID" value="MDO9713184.1"/>
    <property type="molecule type" value="Genomic_DNA"/>
</dbReference>
<dbReference type="Pfam" id="PF03466">
    <property type="entry name" value="LysR_substrate"/>
    <property type="match status" value="1"/>
</dbReference>
<dbReference type="Gene3D" id="3.40.190.290">
    <property type="match status" value="1"/>
</dbReference>
<dbReference type="InterPro" id="IPR036390">
    <property type="entry name" value="WH_DNA-bd_sf"/>
</dbReference>
<name>A0ABT9EAF1_9PROT</name>
<dbReference type="InterPro" id="IPR036388">
    <property type="entry name" value="WH-like_DNA-bd_sf"/>
</dbReference>
<dbReference type="InterPro" id="IPR050950">
    <property type="entry name" value="HTH-type_LysR_regulators"/>
</dbReference>
<evidence type="ECO:0000256" key="4">
    <source>
        <dbReference type="ARBA" id="ARBA00023163"/>
    </source>
</evidence>
<keyword evidence="3" id="KW-0238">DNA-binding</keyword>
<dbReference type="Proteomes" id="UP001243009">
    <property type="component" value="Unassembled WGS sequence"/>
</dbReference>
<keyword evidence="2" id="KW-0805">Transcription regulation</keyword>
<dbReference type="Pfam" id="PF00126">
    <property type="entry name" value="HTH_1"/>
    <property type="match status" value="1"/>
</dbReference>
<dbReference type="InterPro" id="IPR000847">
    <property type="entry name" value="LysR_HTH_N"/>
</dbReference>
<accession>A0ABT9EAF1</accession>